<evidence type="ECO:0000313" key="1">
    <source>
        <dbReference type="EMBL" id="GGS03037.1"/>
    </source>
</evidence>
<protein>
    <recommendedName>
        <fullName evidence="3">Immunity protein 51 of polymorphic toxin system</fullName>
    </recommendedName>
</protein>
<comment type="caution">
    <text evidence="1">The sequence shown here is derived from an EMBL/GenBank/DDBJ whole genome shotgun (WGS) entry which is preliminary data.</text>
</comment>
<accession>A0ABQ2S7K1</accession>
<dbReference type="RefSeq" id="WP_189074186.1">
    <property type="nucleotide sequence ID" value="NZ_BMQN01000011.1"/>
</dbReference>
<gene>
    <name evidence="1" type="ORF">GCM10008960_32080</name>
</gene>
<evidence type="ECO:0000313" key="2">
    <source>
        <dbReference type="Proteomes" id="UP000644548"/>
    </source>
</evidence>
<dbReference type="EMBL" id="BMQN01000011">
    <property type="protein sequence ID" value="GGS03037.1"/>
    <property type="molecule type" value="Genomic_DNA"/>
</dbReference>
<reference evidence="2" key="1">
    <citation type="journal article" date="2019" name="Int. J. Syst. Evol. Microbiol.">
        <title>The Global Catalogue of Microorganisms (GCM) 10K type strain sequencing project: providing services to taxonomists for standard genome sequencing and annotation.</title>
        <authorList>
            <consortium name="The Broad Institute Genomics Platform"/>
            <consortium name="The Broad Institute Genome Sequencing Center for Infectious Disease"/>
            <person name="Wu L."/>
            <person name="Ma J."/>
        </authorList>
    </citation>
    <scope>NUCLEOTIDE SEQUENCE [LARGE SCALE GENOMIC DNA]</scope>
    <source>
        <strain evidence="2">JCM 31405</strain>
    </source>
</reference>
<organism evidence="1 2">
    <name type="scientific">Deinococcus sedimenti</name>
    <dbReference type="NCBI Taxonomy" id="1867090"/>
    <lineage>
        <taxon>Bacteria</taxon>
        <taxon>Thermotogati</taxon>
        <taxon>Deinococcota</taxon>
        <taxon>Deinococci</taxon>
        <taxon>Deinococcales</taxon>
        <taxon>Deinococcaceae</taxon>
        <taxon>Deinococcus</taxon>
    </lineage>
</organism>
<evidence type="ECO:0008006" key="3">
    <source>
        <dbReference type="Google" id="ProtNLM"/>
    </source>
</evidence>
<sequence>MSPTASNDLLPFRMVEHANSTSLILTTFDQGADVFEAYGYDAGGYAWQGVAQTLIQLRAPHLASQVKFDSESSMFTAYGAAPAALVELAHLMREAMTTRAVLENALSQVTPEQMD</sequence>
<keyword evidence="2" id="KW-1185">Reference proteome</keyword>
<dbReference type="Proteomes" id="UP000644548">
    <property type="component" value="Unassembled WGS sequence"/>
</dbReference>
<name>A0ABQ2S7K1_9DEIO</name>
<dbReference type="InterPro" id="IPR028956">
    <property type="entry name" value="Imm51"/>
</dbReference>
<proteinExistence type="predicted"/>
<dbReference type="Pfam" id="PF15595">
    <property type="entry name" value="Imm51"/>
    <property type="match status" value="1"/>
</dbReference>